<proteinExistence type="predicted"/>
<evidence type="ECO:0000313" key="2">
    <source>
        <dbReference type="EMBL" id="CAF9942714.1"/>
    </source>
</evidence>
<accession>A0A8H3J8P2</accession>
<sequence>MAPRVQLHMQQHSVEGNAVHEAVDKFGQPAVDEQTGWVMDVVSKRLRDGGIIIPHQSPLHEVRRKLNLQHFTCALPSCPAFNRPVDPGEYCITVELESNISLVGKLFRPLTSLRKARASPINGESNLRGKGETGSLNFHIACGETVLSRRPCTDTPTSVQSPTASLPMGDYAHRIRVDSHPFTVPGGHHPLDSPEIYSILKWIAVIKAEGGLAGVESEDFWSADDRMAAYPSQQQAEYVGIWHAMRVEVTAEQVKGQQLSTVLLHVKESKEQASERLIARQNKRDQLKAVGVTEQSRLDVAREWEDARTQEGSIASGVFKEPQRQLQQGSAAIGEPAETVKREKMIGEAEEEDQESPTVTSDARVRAWLVAQGDEEMRDSKPRLRLTQPDPNWRRPLSSDKEVSSVESASPEELRLDSSEAEASSSEAPSYHATHQPSHWDSYLTMGRNAFRLAAEQELGPTEISTSKDESGEATPSETEESSSASLRLDTPMVRFLVEDSDTPGRSPDSPMQEVRGEADESSSEEDESLDSWSDPEATLAGIHKNVGLAVRLF</sequence>
<dbReference type="Proteomes" id="UP000664534">
    <property type="component" value="Unassembled WGS sequence"/>
</dbReference>
<gene>
    <name evidence="2" type="ORF">IMSHALPRED_004477</name>
</gene>
<dbReference type="OrthoDB" id="10659508at2759"/>
<feature type="region of interest" description="Disordered" evidence="1">
    <location>
        <begin position="313"/>
        <end position="339"/>
    </location>
</feature>
<dbReference type="EMBL" id="CAJPDT010000217">
    <property type="protein sequence ID" value="CAF9942714.1"/>
    <property type="molecule type" value="Genomic_DNA"/>
</dbReference>
<comment type="caution">
    <text evidence="2">The sequence shown here is derived from an EMBL/GenBank/DDBJ whole genome shotgun (WGS) entry which is preliminary data.</text>
</comment>
<feature type="compositionally biased region" description="Low complexity" evidence="1">
    <location>
        <begin position="473"/>
        <end position="486"/>
    </location>
</feature>
<feature type="region of interest" description="Disordered" evidence="1">
    <location>
        <begin position="371"/>
        <end position="439"/>
    </location>
</feature>
<protein>
    <submittedName>
        <fullName evidence="2">Uncharacterized protein</fullName>
    </submittedName>
</protein>
<feature type="compositionally biased region" description="Acidic residues" evidence="1">
    <location>
        <begin position="520"/>
        <end position="530"/>
    </location>
</feature>
<evidence type="ECO:0000256" key="1">
    <source>
        <dbReference type="SAM" id="MobiDB-lite"/>
    </source>
</evidence>
<dbReference type="AlphaFoldDB" id="A0A8H3J8P2"/>
<keyword evidence="3" id="KW-1185">Reference proteome</keyword>
<organism evidence="2 3">
    <name type="scientific">Imshaugia aleurites</name>
    <dbReference type="NCBI Taxonomy" id="172621"/>
    <lineage>
        <taxon>Eukaryota</taxon>
        <taxon>Fungi</taxon>
        <taxon>Dikarya</taxon>
        <taxon>Ascomycota</taxon>
        <taxon>Pezizomycotina</taxon>
        <taxon>Lecanoromycetes</taxon>
        <taxon>OSLEUM clade</taxon>
        <taxon>Lecanoromycetidae</taxon>
        <taxon>Lecanorales</taxon>
        <taxon>Lecanorineae</taxon>
        <taxon>Parmeliaceae</taxon>
        <taxon>Imshaugia</taxon>
    </lineage>
</organism>
<feature type="region of interest" description="Disordered" evidence="1">
    <location>
        <begin position="454"/>
        <end position="537"/>
    </location>
</feature>
<reference evidence="2" key="1">
    <citation type="submission" date="2021-03" db="EMBL/GenBank/DDBJ databases">
        <authorList>
            <person name="Tagirdzhanova G."/>
        </authorList>
    </citation>
    <scope>NUCLEOTIDE SEQUENCE</scope>
</reference>
<evidence type="ECO:0000313" key="3">
    <source>
        <dbReference type="Proteomes" id="UP000664534"/>
    </source>
</evidence>
<name>A0A8H3J8P2_9LECA</name>